<proteinExistence type="predicted"/>
<evidence type="ECO:0000313" key="2">
    <source>
        <dbReference type="EMBL" id="VVD59272.1"/>
    </source>
</evidence>
<dbReference type="AlphaFoldDB" id="A0A5E4R9R1"/>
<dbReference type="EMBL" id="CABPSB010000001">
    <property type="protein sequence ID" value="VVD59272.1"/>
    <property type="molecule type" value="Genomic_DNA"/>
</dbReference>
<keyword evidence="1" id="KW-1133">Transmembrane helix</keyword>
<dbReference type="RefSeq" id="WP_150666888.1">
    <property type="nucleotide sequence ID" value="NZ_CABPSB010000001.1"/>
</dbReference>
<reference evidence="2 3" key="1">
    <citation type="submission" date="2019-08" db="EMBL/GenBank/DDBJ databases">
        <authorList>
            <person name="Peeters C."/>
        </authorList>
    </citation>
    <scope>NUCLEOTIDE SEQUENCE [LARGE SCALE GENOMIC DNA]</scope>
    <source>
        <strain evidence="2 3">LMG 31108</strain>
    </source>
</reference>
<organism evidence="2 3">
    <name type="scientific">Pandoraea anhela</name>
    <dbReference type="NCBI Taxonomy" id="2508295"/>
    <lineage>
        <taxon>Bacteria</taxon>
        <taxon>Pseudomonadati</taxon>
        <taxon>Pseudomonadota</taxon>
        <taxon>Betaproteobacteria</taxon>
        <taxon>Burkholderiales</taxon>
        <taxon>Burkholderiaceae</taxon>
        <taxon>Pandoraea</taxon>
    </lineage>
</organism>
<evidence type="ECO:0008006" key="4">
    <source>
        <dbReference type="Google" id="ProtNLM"/>
    </source>
</evidence>
<gene>
    <name evidence="2" type="ORF">PAN31108_00019</name>
</gene>
<protein>
    <recommendedName>
        <fullName evidence="4">DUF3311 domain-containing protein</fullName>
    </recommendedName>
</protein>
<keyword evidence="3" id="KW-1185">Reference proteome</keyword>
<dbReference type="Pfam" id="PF11755">
    <property type="entry name" value="DUF3311"/>
    <property type="match status" value="1"/>
</dbReference>
<dbReference type="Proteomes" id="UP000406256">
    <property type="component" value="Unassembled WGS sequence"/>
</dbReference>
<dbReference type="PROSITE" id="PS51257">
    <property type="entry name" value="PROKAR_LIPOPROTEIN"/>
    <property type="match status" value="1"/>
</dbReference>
<feature type="transmembrane region" description="Helical" evidence="1">
    <location>
        <begin position="46"/>
        <end position="66"/>
    </location>
</feature>
<name>A0A5E4R9R1_9BURK</name>
<accession>A0A5E4R9R1</accession>
<keyword evidence="1" id="KW-0812">Transmembrane</keyword>
<dbReference type="OrthoDB" id="3578830at2"/>
<evidence type="ECO:0000313" key="3">
    <source>
        <dbReference type="Proteomes" id="UP000406256"/>
    </source>
</evidence>
<dbReference type="InterPro" id="IPR021741">
    <property type="entry name" value="DUF3311"/>
</dbReference>
<evidence type="ECO:0000256" key="1">
    <source>
        <dbReference type="SAM" id="Phobius"/>
    </source>
</evidence>
<sequence>MPHTASKPGSPRSHRYRWLLVVPFLWQACLAPVVNDISWTPFGIPFPMFWQMAGIVVASLLIGLVFRLDKLAGVEAEEAAFLLATSQCAGERQ</sequence>
<keyword evidence="1" id="KW-0472">Membrane</keyword>
<feature type="transmembrane region" description="Helical" evidence="1">
    <location>
        <begin position="16"/>
        <end position="34"/>
    </location>
</feature>